<dbReference type="OrthoDB" id="10435222at2759"/>
<evidence type="ECO:0000313" key="3">
    <source>
        <dbReference type="Proteomes" id="UP000811609"/>
    </source>
</evidence>
<dbReference type="Proteomes" id="UP000811609">
    <property type="component" value="Chromosome 6"/>
</dbReference>
<dbReference type="EMBL" id="CM031814">
    <property type="protein sequence ID" value="KAG6651004.1"/>
    <property type="molecule type" value="Genomic_DNA"/>
</dbReference>
<dbReference type="EMBL" id="CM031814">
    <property type="protein sequence ID" value="KAG6651006.1"/>
    <property type="molecule type" value="Genomic_DNA"/>
</dbReference>
<gene>
    <name evidence="1" type="ORF">CIPAW_06G082200</name>
    <name evidence="2" type="ORF">I3842_06G082600</name>
</gene>
<comment type="caution">
    <text evidence="1">The sequence shown here is derived from an EMBL/GenBank/DDBJ whole genome shotgun (WGS) entry which is preliminary data.</text>
</comment>
<reference evidence="1" key="1">
    <citation type="submission" date="2020-12" db="EMBL/GenBank/DDBJ databases">
        <title>WGS assembly of Carya illinoinensis cv. Pawnee.</title>
        <authorList>
            <person name="Platts A."/>
            <person name="Shu S."/>
            <person name="Wright S."/>
            <person name="Barry K."/>
            <person name="Edger P."/>
            <person name="Pires J.C."/>
            <person name="Schmutz J."/>
        </authorList>
    </citation>
    <scope>NUCLEOTIDE SEQUENCE</scope>
    <source>
        <tissue evidence="1">Leaf</tissue>
    </source>
</reference>
<sequence length="110" mass="12196">MAKGSSSFSQWLELMPSETTVFRDVLGKRSGYERGLGEKVMPVTSGTVSALENGGVLLEDALFYKAQFEALKANVQQIFVKQVEFDKFMTYSMSQQLPQGEFSRETPGAV</sequence>
<organism evidence="1 3">
    <name type="scientific">Carya illinoinensis</name>
    <name type="common">Pecan</name>
    <dbReference type="NCBI Taxonomy" id="32201"/>
    <lineage>
        <taxon>Eukaryota</taxon>
        <taxon>Viridiplantae</taxon>
        <taxon>Streptophyta</taxon>
        <taxon>Embryophyta</taxon>
        <taxon>Tracheophyta</taxon>
        <taxon>Spermatophyta</taxon>
        <taxon>Magnoliopsida</taxon>
        <taxon>eudicotyledons</taxon>
        <taxon>Gunneridae</taxon>
        <taxon>Pentapetalae</taxon>
        <taxon>rosids</taxon>
        <taxon>fabids</taxon>
        <taxon>Fagales</taxon>
        <taxon>Juglandaceae</taxon>
        <taxon>Carya</taxon>
    </lineage>
</organism>
<dbReference type="EMBL" id="CM031814">
    <property type="protein sequence ID" value="KAG6651005.1"/>
    <property type="molecule type" value="Genomic_DNA"/>
</dbReference>
<keyword evidence="3" id="KW-1185">Reference proteome</keyword>
<dbReference type="Proteomes" id="UP000811246">
    <property type="component" value="Chromosome 6"/>
</dbReference>
<name>A0A8T1Q9K3_CARIL</name>
<dbReference type="AlphaFoldDB" id="A0A8T1Q9K3"/>
<accession>A0A8T1Q9K3</accession>
<dbReference type="EMBL" id="CM031830">
    <property type="protein sequence ID" value="KAG6708477.1"/>
    <property type="molecule type" value="Genomic_DNA"/>
</dbReference>
<evidence type="ECO:0000313" key="2">
    <source>
        <dbReference type="EMBL" id="KAG6708477.1"/>
    </source>
</evidence>
<proteinExistence type="predicted"/>
<evidence type="ECO:0000313" key="1">
    <source>
        <dbReference type="EMBL" id="KAG6651004.1"/>
    </source>
</evidence>
<reference evidence="2" key="2">
    <citation type="submission" date="2021-01" db="EMBL/GenBank/DDBJ databases">
        <authorList>
            <person name="Lovell J.T."/>
            <person name="Bentley N."/>
            <person name="Bhattarai G."/>
            <person name="Jenkins J.W."/>
            <person name="Sreedasyam A."/>
            <person name="Alarcon Y."/>
            <person name="Bock C."/>
            <person name="Boston L."/>
            <person name="Carlson J."/>
            <person name="Cervantes K."/>
            <person name="Clermont K."/>
            <person name="Krom N."/>
            <person name="Kubenka K."/>
            <person name="Mamidi S."/>
            <person name="Mattison C."/>
            <person name="Monteros M."/>
            <person name="Pisani C."/>
            <person name="Plott C."/>
            <person name="Rajasekar S."/>
            <person name="Rhein H.S."/>
            <person name="Rohla C."/>
            <person name="Song M."/>
            <person name="Hilaire R.S."/>
            <person name="Shu S."/>
            <person name="Wells L."/>
            <person name="Wang X."/>
            <person name="Webber J."/>
            <person name="Heerema R.J."/>
            <person name="Klein P."/>
            <person name="Conner P."/>
            <person name="Grauke L."/>
            <person name="Grimwood J."/>
            <person name="Schmutz J."/>
            <person name="Randall J.J."/>
        </authorList>
    </citation>
    <scope>NUCLEOTIDE SEQUENCE</scope>
    <source>
        <tissue evidence="2">Leaf</tissue>
    </source>
</reference>
<protein>
    <submittedName>
        <fullName evidence="1">Uncharacterized protein</fullName>
    </submittedName>
</protein>